<evidence type="ECO:0000313" key="3">
    <source>
        <dbReference type="Proteomes" id="UP000287910"/>
    </source>
</evidence>
<sequence>MKKLTKVLPMSDGHQIFVRIYEPDAKPIGHFHILHGMAEHGDRYDAFAINMCEQGYFVTAHDHRGHGKTVELNGKLGYFADDNGFERVVDDVSELIQFFRYDFDETKTILFGHSMGSFIARRYIQTYNDIDKVILCGTGATTFLHQIGNALSRTLCLVQGKTVPSAIMSELSFGSFNKGFPDVKTAFDWLCSNEEEIEAYIKDPTCGFVPTNQFFVDLTDGLLSINRKNEMVNIRKDIPVLLISGSEDPVGNKGAGVFKVANALKKVGLQDVVVYLFEGMRHEILKEKNKEHVFHVVSRWLENDRKRN</sequence>
<dbReference type="RefSeq" id="WP_126658000.1">
    <property type="nucleotide sequence ID" value="NZ_RYYR01000005.1"/>
</dbReference>
<dbReference type="InterPro" id="IPR022742">
    <property type="entry name" value="Hydrolase_4"/>
</dbReference>
<proteinExistence type="predicted"/>
<dbReference type="InterPro" id="IPR051044">
    <property type="entry name" value="MAG_DAG_Lipase"/>
</dbReference>
<dbReference type="SUPFAM" id="SSF53474">
    <property type="entry name" value="alpha/beta-Hydrolases"/>
    <property type="match status" value="1"/>
</dbReference>
<gene>
    <name evidence="2" type="ORF">EK386_05325</name>
</gene>
<dbReference type="Pfam" id="PF12146">
    <property type="entry name" value="Hydrolase_4"/>
    <property type="match status" value="1"/>
</dbReference>
<dbReference type="GO" id="GO:0016787">
    <property type="term" value="F:hydrolase activity"/>
    <property type="evidence" value="ECO:0007669"/>
    <property type="project" value="UniProtKB-KW"/>
</dbReference>
<name>A0A432LG22_9BACI</name>
<dbReference type="Gene3D" id="3.40.50.1820">
    <property type="entry name" value="alpha/beta hydrolase"/>
    <property type="match status" value="1"/>
</dbReference>
<accession>A0A432LG22</accession>
<dbReference type="EMBL" id="RYYR01000005">
    <property type="protein sequence ID" value="RUL55150.1"/>
    <property type="molecule type" value="Genomic_DNA"/>
</dbReference>
<dbReference type="InterPro" id="IPR029058">
    <property type="entry name" value="AB_hydrolase_fold"/>
</dbReference>
<feature type="domain" description="Serine aminopeptidase S33" evidence="1">
    <location>
        <begin position="26"/>
        <end position="289"/>
    </location>
</feature>
<dbReference type="AlphaFoldDB" id="A0A432LG22"/>
<keyword evidence="2" id="KW-0378">Hydrolase</keyword>
<comment type="caution">
    <text evidence="2">The sequence shown here is derived from an EMBL/GenBank/DDBJ whole genome shotgun (WGS) entry which is preliminary data.</text>
</comment>
<evidence type="ECO:0000259" key="1">
    <source>
        <dbReference type="Pfam" id="PF12146"/>
    </source>
</evidence>
<evidence type="ECO:0000313" key="2">
    <source>
        <dbReference type="EMBL" id="RUL55150.1"/>
    </source>
</evidence>
<dbReference type="PANTHER" id="PTHR11614">
    <property type="entry name" value="PHOSPHOLIPASE-RELATED"/>
    <property type="match status" value="1"/>
</dbReference>
<reference evidence="2 3" key="1">
    <citation type="submission" date="2018-12" db="EMBL/GenBank/DDBJ databases">
        <title>Lysinibacillus antri sp. nov., isolated from a cave soil.</title>
        <authorList>
            <person name="Narsing Rao M.P."/>
            <person name="Zhang H."/>
            <person name="Dong Z.-Y."/>
            <person name="Niu X.-K."/>
            <person name="Zhang K."/>
            <person name="Fang B.-Z."/>
            <person name="Kang Y.-Q."/>
            <person name="Xiao M."/>
            <person name="Li W.-J."/>
        </authorList>
    </citation>
    <scope>NUCLEOTIDE SEQUENCE [LARGE SCALE GENOMIC DNA]</scope>
    <source>
        <strain evidence="2 3">SYSU K30002</strain>
    </source>
</reference>
<keyword evidence="3" id="KW-1185">Reference proteome</keyword>
<dbReference type="Proteomes" id="UP000287910">
    <property type="component" value="Unassembled WGS sequence"/>
</dbReference>
<protein>
    <submittedName>
        <fullName evidence="2">Alpha/beta fold hydrolase</fullName>
    </submittedName>
</protein>
<organism evidence="2 3">
    <name type="scientific">Lysinibacillus antri</name>
    <dbReference type="NCBI Taxonomy" id="2498145"/>
    <lineage>
        <taxon>Bacteria</taxon>
        <taxon>Bacillati</taxon>
        <taxon>Bacillota</taxon>
        <taxon>Bacilli</taxon>
        <taxon>Bacillales</taxon>
        <taxon>Bacillaceae</taxon>
        <taxon>Lysinibacillus</taxon>
    </lineage>
</organism>